<protein>
    <recommendedName>
        <fullName evidence="9">Rad21/Rec8-like protein N-terminal domain-containing protein</fullName>
    </recommendedName>
</protein>
<evidence type="ECO:0000256" key="4">
    <source>
        <dbReference type="SAM" id="MobiDB-lite"/>
    </source>
</evidence>
<feature type="domain" description="Rad21/Rec8-like protein C-terminal eukaryotic" evidence="5">
    <location>
        <begin position="592"/>
        <end position="641"/>
    </location>
</feature>
<dbReference type="SUPFAM" id="SSF46785">
    <property type="entry name" value="Winged helix' DNA-binding domain"/>
    <property type="match status" value="1"/>
</dbReference>
<sequence length="720" mass="78205">QFYSEAILSRRGPLGKVWLAAHMERKLSKAQTIQTDIQESVDVIMGQDVEVLALRLSGQLLLGVVKIYSRKAKYLLDDCNEALLKIKMAFRPGIVDMPEGDLVVNKNTITLQGVALDLDAFMPDIDWCNDFQDLPLNPQGTHQARIDDITLQTDEDFLNSGDALNLDIGPSDGIGSQDFGLDWDLMSETAHPDDSSVGVGRDASVARQSIDSRFGLGQDDMLSVRAPSRERSEHPFGADLDVEMPDYGAVDLGELGITFDDSSRACEFDTALPTWTLSYSIPASPLSELPPTPPAEPAPDITVVQGDTAGEEPPAKKRKTKEKKQIIDTVIELDGRPGAGQAARDVSGILTEQRFLPRSVTVMRMLAIRQDPLSHFAPTMVGPEGSFFYGGPPGLPPQLAELFMVPVNTSTGKRHRASPQSPNKRPRLEETTEEMDKEQQLEAGRRDSSVVPSVVAGGDVLGRRSAPPEAGLDFGDQTMAFEDFQLGAGDDHVQFEPMDVDIVRQPSEPLSELTRTPTPGVGEPMFEEEDMSYADASCPIAAFDDRSDSQRSSESQRQPVGEGKGYSRNTVKALGIVRRELRPVEGEEVEDRVMSFNKMAIKASRRAAASFFFELLVLATRDSITVSQSAPFENIEVRARDKLWERHMLSGSTAPSDFGDDPFSRGPSAAPPHIPSHRPSRAPPSAVPSRGPSIAPSRGPSIAPLRGASVARSLGSALGL</sequence>
<dbReference type="AlphaFoldDB" id="A0A0D7A038"/>
<dbReference type="InterPro" id="IPR006910">
    <property type="entry name" value="Rad21_Rec8_N"/>
</dbReference>
<dbReference type="GO" id="GO:1990414">
    <property type="term" value="P:replication-born double-strand break repair via sister chromatid exchange"/>
    <property type="evidence" value="ECO:0007669"/>
    <property type="project" value="TreeGrafter"/>
</dbReference>
<dbReference type="GO" id="GO:0030892">
    <property type="term" value="C:mitotic cohesin complex"/>
    <property type="evidence" value="ECO:0007669"/>
    <property type="project" value="TreeGrafter"/>
</dbReference>
<dbReference type="Pfam" id="PF04824">
    <property type="entry name" value="Rad21_Rec8"/>
    <property type="match status" value="1"/>
</dbReference>
<keyword evidence="3" id="KW-0539">Nucleus</keyword>
<dbReference type="Pfam" id="PF04825">
    <property type="entry name" value="Rad21_Rec8_N"/>
    <property type="match status" value="1"/>
</dbReference>
<accession>A0A0D7A038</accession>
<dbReference type="GO" id="GO:0005634">
    <property type="term" value="C:nucleus"/>
    <property type="evidence" value="ECO:0007669"/>
    <property type="project" value="UniProtKB-SubCell"/>
</dbReference>
<feature type="non-terminal residue" evidence="7">
    <location>
        <position position="1"/>
    </location>
</feature>
<dbReference type="OrthoDB" id="10071381at2759"/>
<feature type="compositionally biased region" description="Basic and acidic residues" evidence="4">
    <location>
        <begin position="437"/>
        <end position="448"/>
    </location>
</feature>
<evidence type="ECO:0000256" key="1">
    <source>
        <dbReference type="ARBA" id="ARBA00004123"/>
    </source>
</evidence>
<keyword evidence="8" id="KW-1185">Reference proteome</keyword>
<dbReference type="InterPro" id="IPR023093">
    <property type="entry name" value="ScpA-like_C"/>
</dbReference>
<dbReference type="GO" id="GO:0007064">
    <property type="term" value="P:mitotic sister chromatid cohesion"/>
    <property type="evidence" value="ECO:0007669"/>
    <property type="project" value="TreeGrafter"/>
</dbReference>
<feature type="region of interest" description="Disordered" evidence="4">
    <location>
        <begin position="543"/>
        <end position="566"/>
    </location>
</feature>
<evidence type="ECO:0000256" key="3">
    <source>
        <dbReference type="ARBA" id="ARBA00023242"/>
    </source>
</evidence>
<dbReference type="Gene3D" id="1.10.10.580">
    <property type="entry name" value="Structural maintenance of chromosome 1. Chain E"/>
    <property type="match status" value="1"/>
</dbReference>
<reference evidence="7 8" key="1">
    <citation type="journal article" date="2015" name="Fungal Genet. Biol.">
        <title>Evolution of novel wood decay mechanisms in Agaricales revealed by the genome sequences of Fistulina hepatica and Cylindrobasidium torrendii.</title>
        <authorList>
            <person name="Floudas D."/>
            <person name="Held B.W."/>
            <person name="Riley R."/>
            <person name="Nagy L.G."/>
            <person name="Koehler G."/>
            <person name="Ransdell A.S."/>
            <person name="Younus H."/>
            <person name="Chow J."/>
            <person name="Chiniquy J."/>
            <person name="Lipzen A."/>
            <person name="Tritt A."/>
            <person name="Sun H."/>
            <person name="Haridas S."/>
            <person name="LaButti K."/>
            <person name="Ohm R.A."/>
            <person name="Kues U."/>
            <person name="Blanchette R.A."/>
            <person name="Grigoriev I.V."/>
            <person name="Minto R.E."/>
            <person name="Hibbett D.S."/>
        </authorList>
    </citation>
    <scope>NUCLEOTIDE SEQUENCE [LARGE SCALE GENOMIC DNA]</scope>
    <source>
        <strain evidence="7 8">ATCC 64428</strain>
    </source>
</reference>
<evidence type="ECO:0000313" key="7">
    <source>
        <dbReference type="EMBL" id="KIY44387.1"/>
    </source>
</evidence>
<dbReference type="InterPro" id="IPR036390">
    <property type="entry name" value="WH_DNA-bd_sf"/>
</dbReference>
<dbReference type="PANTHER" id="PTHR12585:SF69">
    <property type="entry name" value="FI11703P"/>
    <property type="match status" value="1"/>
</dbReference>
<evidence type="ECO:0008006" key="9">
    <source>
        <dbReference type="Google" id="ProtNLM"/>
    </source>
</evidence>
<dbReference type="PANTHER" id="PTHR12585">
    <property type="entry name" value="SCC1 / RAD21 FAMILY MEMBER"/>
    <property type="match status" value="1"/>
</dbReference>
<evidence type="ECO:0000313" key="8">
    <source>
        <dbReference type="Proteomes" id="UP000054144"/>
    </source>
</evidence>
<feature type="compositionally biased region" description="Pro residues" evidence="4">
    <location>
        <begin position="288"/>
        <end position="297"/>
    </location>
</feature>
<dbReference type="InterPro" id="IPR006909">
    <property type="entry name" value="Rad21/Rec8_C_eu"/>
</dbReference>
<gene>
    <name evidence="7" type="ORF">FISHEDRAFT_51390</name>
</gene>
<feature type="region of interest" description="Disordered" evidence="4">
    <location>
        <begin position="410"/>
        <end position="451"/>
    </location>
</feature>
<comment type="subcellular location">
    <subcellularLocation>
        <location evidence="1">Nucleus</location>
    </subcellularLocation>
</comment>
<comment type="similarity">
    <text evidence="2">Belongs to the rad21 family.</text>
</comment>
<evidence type="ECO:0000256" key="2">
    <source>
        <dbReference type="ARBA" id="ARBA00009870"/>
    </source>
</evidence>
<evidence type="ECO:0000259" key="6">
    <source>
        <dbReference type="Pfam" id="PF04825"/>
    </source>
</evidence>
<dbReference type="InterPro" id="IPR039781">
    <property type="entry name" value="Rad21/Rec8-like"/>
</dbReference>
<feature type="region of interest" description="Disordered" evidence="4">
    <location>
        <begin position="651"/>
        <end position="706"/>
    </location>
</feature>
<organism evidence="7 8">
    <name type="scientific">Fistulina hepatica ATCC 64428</name>
    <dbReference type="NCBI Taxonomy" id="1128425"/>
    <lineage>
        <taxon>Eukaryota</taxon>
        <taxon>Fungi</taxon>
        <taxon>Dikarya</taxon>
        <taxon>Basidiomycota</taxon>
        <taxon>Agaricomycotina</taxon>
        <taxon>Agaricomycetes</taxon>
        <taxon>Agaricomycetidae</taxon>
        <taxon>Agaricales</taxon>
        <taxon>Fistulinaceae</taxon>
        <taxon>Fistulina</taxon>
    </lineage>
</organism>
<feature type="region of interest" description="Disordered" evidence="4">
    <location>
        <begin position="286"/>
        <end position="323"/>
    </location>
</feature>
<feature type="domain" description="Rad21/Rec8-like protein N-terminal" evidence="6">
    <location>
        <begin position="2"/>
        <end position="99"/>
    </location>
</feature>
<dbReference type="GO" id="GO:0003682">
    <property type="term" value="F:chromatin binding"/>
    <property type="evidence" value="ECO:0007669"/>
    <property type="project" value="TreeGrafter"/>
</dbReference>
<proteinExistence type="inferred from homology"/>
<evidence type="ECO:0000259" key="5">
    <source>
        <dbReference type="Pfam" id="PF04824"/>
    </source>
</evidence>
<name>A0A0D7A038_9AGAR</name>
<dbReference type="EMBL" id="KN882092">
    <property type="protein sequence ID" value="KIY44387.1"/>
    <property type="molecule type" value="Genomic_DNA"/>
</dbReference>
<dbReference type="Proteomes" id="UP000054144">
    <property type="component" value="Unassembled WGS sequence"/>
</dbReference>